<evidence type="ECO:0008006" key="5">
    <source>
        <dbReference type="Google" id="ProtNLM"/>
    </source>
</evidence>
<gene>
    <name evidence="3" type="ORF">RR48_01083</name>
</gene>
<accession>A0A0N0PEP6</accession>
<dbReference type="EMBL" id="KQ459747">
    <property type="protein sequence ID" value="KPJ20206.1"/>
    <property type="molecule type" value="Genomic_DNA"/>
</dbReference>
<dbReference type="InParanoid" id="A0A0N0PEP6"/>
<protein>
    <recommendedName>
        <fullName evidence="5">Secreted protein</fullName>
    </recommendedName>
</protein>
<evidence type="ECO:0000313" key="4">
    <source>
        <dbReference type="Proteomes" id="UP000053240"/>
    </source>
</evidence>
<feature type="signal peptide" evidence="2">
    <location>
        <begin position="1"/>
        <end position="31"/>
    </location>
</feature>
<proteinExistence type="predicted"/>
<feature type="region of interest" description="Disordered" evidence="1">
    <location>
        <begin position="127"/>
        <end position="157"/>
    </location>
</feature>
<keyword evidence="2" id="KW-0732">Signal</keyword>
<organism evidence="3 4">
    <name type="scientific">Papilio machaon</name>
    <name type="common">Old World swallowtail butterfly</name>
    <dbReference type="NCBI Taxonomy" id="76193"/>
    <lineage>
        <taxon>Eukaryota</taxon>
        <taxon>Metazoa</taxon>
        <taxon>Ecdysozoa</taxon>
        <taxon>Arthropoda</taxon>
        <taxon>Hexapoda</taxon>
        <taxon>Insecta</taxon>
        <taxon>Pterygota</taxon>
        <taxon>Neoptera</taxon>
        <taxon>Endopterygota</taxon>
        <taxon>Lepidoptera</taxon>
        <taxon>Glossata</taxon>
        <taxon>Ditrysia</taxon>
        <taxon>Papilionoidea</taxon>
        <taxon>Papilionidae</taxon>
        <taxon>Papilioninae</taxon>
        <taxon>Papilio</taxon>
    </lineage>
</organism>
<evidence type="ECO:0000256" key="1">
    <source>
        <dbReference type="SAM" id="MobiDB-lite"/>
    </source>
</evidence>
<dbReference type="Proteomes" id="UP000053240">
    <property type="component" value="Unassembled WGS sequence"/>
</dbReference>
<feature type="chain" id="PRO_5005857270" description="Secreted protein" evidence="2">
    <location>
        <begin position="32"/>
        <end position="157"/>
    </location>
</feature>
<name>A0A0N0PEP6_PAPMA</name>
<evidence type="ECO:0000256" key="2">
    <source>
        <dbReference type="SAM" id="SignalP"/>
    </source>
</evidence>
<keyword evidence="4" id="KW-1185">Reference proteome</keyword>
<evidence type="ECO:0000313" key="3">
    <source>
        <dbReference type="EMBL" id="KPJ20206.1"/>
    </source>
</evidence>
<reference evidence="3 4" key="1">
    <citation type="journal article" date="2015" name="Nat. Commun.">
        <title>Outbred genome sequencing and CRISPR/Cas9 gene editing in butterflies.</title>
        <authorList>
            <person name="Li X."/>
            <person name="Fan D."/>
            <person name="Zhang W."/>
            <person name="Liu G."/>
            <person name="Zhang L."/>
            <person name="Zhao L."/>
            <person name="Fang X."/>
            <person name="Chen L."/>
            <person name="Dong Y."/>
            <person name="Chen Y."/>
            <person name="Ding Y."/>
            <person name="Zhao R."/>
            <person name="Feng M."/>
            <person name="Zhu Y."/>
            <person name="Feng Y."/>
            <person name="Jiang X."/>
            <person name="Zhu D."/>
            <person name="Xiang H."/>
            <person name="Feng X."/>
            <person name="Li S."/>
            <person name="Wang J."/>
            <person name="Zhang G."/>
            <person name="Kronforst M.R."/>
            <person name="Wang W."/>
        </authorList>
    </citation>
    <scope>NUCLEOTIDE SEQUENCE [LARGE SCALE GENOMIC DNA]</scope>
    <source>
        <strain evidence="3">Ya'a_city_454_Pm</strain>
        <tissue evidence="3">Whole body</tissue>
    </source>
</reference>
<dbReference type="AlphaFoldDB" id="A0A0N0PEP6"/>
<sequence>MIALRPANVLRLLLGSSTVSYLLFGSDTTHASTCTNTATPVRPDHQPLARTLTVQVTSQCARPMCSTYSSAVAPCPTSSSAVTPRTLPRAPPIRLLQYRDTDDNPRAATACAHAAAAPHVLLSAPPATTLATNDDDNSQLMSGRESSPQHNNHYHYP</sequence>
<feature type="compositionally biased region" description="Polar residues" evidence="1">
    <location>
        <begin position="138"/>
        <end position="151"/>
    </location>
</feature>